<keyword evidence="1" id="KW-0732">Signal</keyword>
<dbReference type="Proteomes" id="UP001385389">
    <property type="component" value="Chromosome"/>
</dbReference>
<reference evidence="2 3" key="1">
    <citation type="submission" date="2024-03" db="EMBL/GenBank/DDBJ databases">
        <title>Phenotype and Genome Characterization of a Sulfate-Reducing Bacterium Pseudodesulfovibrio sp. strain 5S69, isolated from Petroleum Reservoir in Tatarstan (Russia).</title>
        <authorList>
            <person name="Bidzhieva S.K."/>
            <person name="Kadnikov V."/>
            <person name="Tourova T.P."/>
            <person name="Samigullina S.R."/>
            <person name="Sokolova D.S."/>
            <person name="Poltaraus A.B."/>
            <person name="Avtukh A.N."/>
            <person name="Tereshina V.M."/>
            <person name="Mardanov A.V."/>
            <person name="Nazina T.N."/>
        </authorList>
    </citation>
    <scope>NUCLEOTIDE SEQUENCE [LARGE SCALE GENOMIC DNA]</scope>
    <source>
        <strain evidence="2 3">5S69</strain>
    </source>
</reference>
<accession>A0ABZ2IY92</accession>
<protein>
    <submittedName>
        <fullName evidence="2">Uncharacterized protein</fullName>
    </submittedName>
</protein>
<feature type="chain" id="PRO_5046882229" evidence="1">
    <location>
        <begin position="22"/>
        <end position="201"/>
    </location>
</feature>
<sequence>MRRACFLFLALAALFATPALAAQGFPTTLAGFTLGDPVENYKAYCRGEKAIPVSDAPFLSEALLKPENLPGVRGGSLSFGNCLGNSRLVRIKLKFNDRDQGFFNRLYSRYEADFGKPDKYLGDAFKNVIAWEWSFQDGNGGRVSLVLMWSRDKEIRPGVSIKMTQETYMNEEYECYKAKHEGPMDKTGTTKIGSLDAYVPR</sequence>
<dbReference type="EMBL" id="CP146609">
    <property type="protein sequence ID" value="WWX23511.1"/>
    <property type="molecule type" value="Genomic_DNA"/>
</dbReference>
<evidence type="ECO:0000256" key="1">
    <source>
        <dbReference type="SAM" id="SignalP"/>
    </source>
</evidence>
<dbReference type="RefSeq" id="WP_338669208.1">
    <property type="nucleotide sequence ID" value="NZ_CP146609.1"/>
</dbReference>
<evidence type="ECO:0000313" key="2">
    <source>
        <dbReference type="EMBL" id="WWX23511.1"/>
    </source>
</evidence>
<proteinExistence type="predicted"/>
<gene>
    <name evidence="2" type="ORF">V8V93_04715</name>
</gene>
<organism evidence="2 3">
    <name type="scientific">Pseudodesulfovibrio methanolicus</name>
    <dbReference type="NCBI Taxonomy" id="3126690"/>
    <lineage>
        <taxon>Bacteria</taxon>
        <taxon>Pseudomonadati</taxon>
        <taxon>Thermodesulfobacteriota</taxon>
        <taxon>Desulfovibrionia</taxon>
        <taxon>Desulfovibrionales</taxon>
        <taxon>Desulfovibrionaceae</taxon>
    </lineage>
</organism>
<keyword evidence="3" id="KW-1185">Reference proteome</keyword>
<evidence type="ECO:0000313" key="3">
    <source>
        <dbReference type="Proteomes" id="UP001385389"/>
    </source>
</evidence>
<name>A0ABZ2IY92_9BACT</name>
<feature type="signal peptide" evidence="1">
    <location>
        <begin position="1"/>
        <end position="21"/>
    </location>
</feature>